<dbReference type="SUPFAM" id="SSF52540">
    <property type="entry name" value="P-loop containing nucleoside triphosphate hydrolases"/>
    <property type="match status" value="2"/>
</dbReference>
<dbReference type="InterPro" id="IPR027417">
    <property type="entry name" value="P-loop_NTPase"/>
</dbReference>
<keyword evidence="4" id="KW-0067">ATP-binding</keyword>
<dbReference type="KEGG" id="minf:MESINF_0289"/>
<gene>
    <name evidence="6" type="ORF">MESINF_0289</name>
</gene>
<dbReference type="InterPro" id="IPR003593">
    <property type="entry name" value="AAA+_ATPase"/>
</dbReference>
<dbReference type="Gene3D" id="3.40.50.300">
    <property type="entry name" value="P-loop containing nucleotide triphosphate hydrolases"/>
    <property type="match status" value="2"/>
</dbReference>
<reference evidence="6 7" key="1">
    <citation type="submission" date="2017-01" db="EMBL/GenBank/DDBJ databases">
        <authorList>
            <person name="Erauso G."/>
        </authorList>
    </citation>
    <scope>NUCLEOTIDE SEQUENCE [LARGE SCALE GENOMIC DNA]</scope>
    <source>
        <strain evidence="6">MESINF1</strain>
    </source>
</reference>
<keyword evidence="1" id="KW-0813">Transport</keyword>
<sequence>MVSLLEEILLSMRNVQKTYKSNGVRALDGVSLDIYAGEMNVLLGENAAGKTTLMKIIAGIERADGGKMFINGRDYSPANPTEAIRTGIGLVSQKLKVIPQLTIAENLLLGMDISGFGRKQSRKSIEEAIQKFGMGIEPHVRVEDLSVVQRQKVEILRVLIRSPELIIFDEPTAILPDCDRKELMDIIARLKESGKTVIFITHKLPEAYRIADRISIMAKGRITGTFRKGEVTEGMLRTLVAGEDLAIAGFRDRKSTDTGEVLRVESLQVEGRYRGLMAVKNVSFVSRVGEILVITGISGNGQEELLESLFGMRRVLSGSVHLYDTDITGWTPADLRKIGVAALIGDRDTIASCAGLSIMDNVVLNRVRERFFLKERPLRTWTRELLSSYGVEYSSLDDLAGTLSGGNLQKTILAREISGNPHLILLSEPTRGLDVKHAEMVHRTLLSLKQNLSIVLFTGDLDEAISIADRILIMYDGEIVVDLPNTGEIGRSMLNRYLQGTAEVKNK</sequence>
<protein>
    <submittedName>
        <fullName evidence="6">ATPase component of uncharacterized ABC-type transporter</fullName>
    </submittedName>
</protein>
<feature type="domain" description="ABC transporter" evidence="5">
    <location>
        <begin position="262"/>
        <end position="501"/>
    </location>
</feature>
<dbReference type="CDD" id="cd03215">
    <property type="entry name" value="ABC_Carb_Monos_II"/>
    <property type="match status" value="1"/>
</dbReference>
<dbReference type="InterPro" id="IPR003439">
    <property type="entry name" value="ABC_transporter-like_ATP-bd"/>
</dbReference>
<dbReference type="AlphaFoldDB" id="A0A7Z7LE78"/>
<feature type="domain" description="ABC transporter" evidence="5">
    <location>
        <begin position="10"/>
        <end position="244"/>
    </location>
</feature>
<evidence type="ECO:0000256" key="4">
    <source>
        <dbReference type="ARBA" id="ARBA00022840"/>
    </source>
</evidence>
<evidence type="ECO:0000256" key="2">
    <source>
        <dbReference type="ARBA" id="ARBA00022737"/>
    </source>
</evidence>
<dbReference type="CDD" id="cd03216">
    <property type="entry name" value="ABC_Carb_Monos_I"/>
    <property type="match status" value="1"/>
</dbReference>
<evidence type="ECO:0000256" key="3">
    <source>
        <dbReference type="ARBA" id="ARBA00022741"/>
    </source>
</evidence>
<name>A0A7Z7LE78_9BACT</name>
<dbReference type="PANTHER" id="PTHR43790:SF9">
    <property type="entry name" value="GALACTOFURANOSE TRANSPORTER ATP-BINDING PROTEIN YTFR"/>
    <property type="match status" value="1"/>
</dbReference>
<evidence type="ECO:0000259" key="5">
    <source>
        <dbReference type="PROSITE" id="PS50893"/>
    </source>
</evidence>
<organism evidence="6 7">
    <name type="scientific">Mesotoga infera</name>
    <dbReference type="NCBI Taxonomy" id="1236046"/>
    <lineage>
        <taxon>Bacteria</taxon>
        <taxon>Thermotogati</taxon>
        <taxon>Thermotogota</taxon>
        <taxon>Thermotogae</taxon>
        <taxon>Kosmotogales</taxon>
        <taxon>Kosmotogaceae</taxon>
        <taxon>Mesotoga</taxon>
    </lineage>
</organism>
<dbReference type="EMBL" id="LS974202">
    <property type="protein sequence ID" value="SSC11738.1"/>
    <property type="molecule type" value="Genomic_DNA"/>
</dbReference>
<keyword evidence="3" id="KW-0547">Nucleotide-binding</keyword>
<dbReference type="Proteomes" id="UP000250796">
    <property type="component" value="Chromosome MESINF"/>
</dbReference>
<evidence type="ECO:0000313" key="7">
    <source>
        <dbReference type="Proteomes" id="UP000250796"/>
    </source>
</evidence>
<dbReference type="PANTHER" id="PTHR43790">
    <property type="entry name" value="CARBOHYDRATE TRANSPORT ATP-BINDING PROTEIN MG119-RELATED"/>
    <property type="match status" value="1"/>
</dbReference>
<dbReference type="InterPro" id="IPR050107">
    <property type="entry name" value="ABC_carbohydrate_import_ATPase"/>
</dbReference>
<proteinExistence type="predicted"/>
<keyword evidence="2" id="KW-0677">Repeat</keyword>
<dbReference type="SMART" id="SM00382">
    <property type="entry name" value="AAA"/>
    <property type="match status" value="2"/>
</dbReference>
<dbReference type="PROSITE" id="PS50893">
    <property type="entry name" value="ABC_TRANSPORTER_2"/>
    <property type="match status" value="2"/>
</dbReference>
<evidence type="ECO:0000256" key="1">
    <source>
        <dbReference type="ARBA" id="ARBA00022448"/>
    </source>
</evidence>
<dbReference type="GO" id="GO:0016887">
    <property type="term" value="F:ATP hydrolysis activity"/>
    <property type="evidence" value="ECO:0007669"/>
    <property type="project" value="InterPro"/>
</dbReference>
<accession>A0A7Z7LE78</accession>
<dbReference type="Pfam" id="PF00005">
    <property type="entry name" value="ABC_tran"/>
    <property type="match status" value="2"/>
</dbReference>
<evidence type="ECO:0000313" key="6">
    <source>
        <dbReference type="EMBL" id="SSC11738.1"/>
    </source>
</evidence>
<dbReference type="GO" id="GO:0005524">
    <property type="term" value="F:ATP binding"/>
    <property type="evidence" value="ECO:0007669"/>
    <property type="project" value="UniProtKB-KW"/>
</dbReference>
<keyword evidence="7" id="KW-1185">Reference proteome</keyword>